<feature type="chain" id="PRO_5046074961" description="Lipoprotein" evidence="1">
    <location>
        <begin position="22"/>
        <end position="153"/>
    </location>
</feature>
<organism evidence="2 3">
    <name type="scientific">Flavobacterium lacisediminis</name>
    <dbReference type="NCBI Taxonomy" id="2989705"/>
    <lineage>
        <taxon>Bacteria</taxon>
        <taxon>Pseudomonadati</taxon>
        <taxon>Bacteroidota</taxon>
        <taxon>Flavobacteriia</taxon>
        <taxon>Flavobacteriales</taxon>
        <taxon>Flavobacteriaceae</taxon>
        <taxon>Flavobacterium</taxon>
    </lineage>
</organism>
<dbReference type="RefSeq" id="WP_264367718.1">
    <property type="nucleotide sequence ID" value="NZ_JAPCIO010000001.1"/>
</dbReference>
<evidence type="ECO:0000313" key="3">
    <source>
        <dbReference type="Proteomes" id="UP001165677"/>
    </source>
</evidence>
<comment type="caution">
    <text evidence="2">The sequence shown here is derived from an EMBL/GenBank/DDBJ whole genome shotgun (WGS) entry which is preliminary data.</text>
</comment>
<dbReference type="PROSITE" id="PS51257">
    <property type="entry name" value="PROKAR_LIPOPROTEIN"/>
    <property type="match status" value="1"/>
</dbReference>
<name>A0ABT3EDY8_9FLAO</name>
<keyword evidence="1" id="KW-0732">Signal</keyword>
<gene>
    <name evidence="2" type="ORF">OJ995_00915</name>
</gene>
<keyword evidence="3" id="KW-1185">Reference proteome</keyword>
<sequence>MKNLIVVFLVGFLISCGTANKAEAQSEIDVAEAFYQGWTAGVRGGGGGINFNLKLKSELPEGVELKRVIFKGFEAPLSQQDTLSYNAAIITGVNQERFEGDKKSTSSSPKNNIELKDNEAILVFSKNGKEYQQKITNVVEKPALEYPSARPKF</sequence>
<feature type="signal peptide" evidence="1">
    <location>
        <begin position="1"/>
        <end position="21"/>
    </location>
</feature>
<dbReference type="Proteomes" id="UP001165677">
    <property type="component" value="Unassembled WGS sequence"/>
</dbReference>
<dbReference type="EMBL" id="JAPCIO010000001">
    <property type="protein sequence ID" value="MCW1146778.1"/>
    <property type="molecule type" value="Genomic_DNA"/>
</dbReference>
<proteinExistence type="predicted"/>
<evidence type="ECO:0008006" key="4">
    <source>
        <dbReference type="Google" id="ProtNLM"/>
    </source>
</evidence>
<reference evidence="2" key="1">
    <citation type="submission" date="2022-10" db="EMBL/GenBank/DDBJ databases">
        <title>Flavobacterium sp. nov., a bacterium isolated from lake sediment.</title>
        <authorList>
            <person name="Qu J.-H."/>
        </authorList>
    </citation>
    <scope>NUCLEOTIDE SEQUENCE</scope>
    <source>
        <strain evidence="2">TH16-21</strain>
    </source>
</reference>
<evidence type="ECO:0000256" key="1">
    <source>
        <dbReference type="SAM" id="SignalP"/>
    </source>
</evidence>
<protein>
    <recommendedName>
        <fullName evidence="4">Lipoprotein</fullName>
    </recommendedName>
</protein>
<evidence type="ECO:0000313" key="2">
    <source>
        <dbReference type="EMBL" id="MCW1146778.1"/>
    </source>
</evidence>
<accession>A0ABT3EDY8</accession>